<feature type="binding site" evidence="16">
    <location>
        <position position="604"/>
    </location>
    <ligand>
        <name>ATP</name>
        <dbReference type="ChEBI" id="CHEBI:30616"/>
    </ligand>
</feature>
<dbReference type="PROSITE" id="PS00109">
    <property type="entry name" value="PROTEIN_KINASE_TYR"/>
    <property type="match status" value="1"/>
</dbReference>
<keyword evidence="7 16" id="KW-0547">Nucleotide-binding</keyword>
<dbReference type="EC" id="2.7.10.1" evidence="2"/>
<dbReference type="Pfam" id="PF00041">
    <property type="entry name" value="fn3"/>
    <property type="match status" value="1"/>
</dbReference>
<keyword evidence="20" id="KW-1185">Reference proteome</keyword>
<evidence type="ECO:0000313" key="21">
    <source>
        <dbReference type="RefSeq" id="XP_055874323.1"/>
    </source>
</evidence>
<dbReference type="InterPro" id="IPR050122">
    <property type="entry name" value="RTK"/>
</dbReference>
<dbReference type="Gene3D" id="3.30.200.20">
    <property type="entry name" value="Phosphorylase Kinase, domain 1"/>
    <property type="match status" value="1"/>
</dbReference>
<sequence length="1109" mass="124734">MPHTGSRRSRLTTSQRIHFRFSLFAVALTFHASSLAMAVITETALQPSTEKPLGLSLYKMHIISARCHASCKEKCLPKCNTSDSTEPCKEECAIQRCVSNCETTGRILRDESRSPDPVYVKGQKMQFTVSTPSAACMYSPSGQEDTTEGSTIILGWNVTVADDQTSSLTLYCVVEVYEENLVTGEVKNWTSLDYTNQSFLLISNLSHNSQYKFRVSVVSSRGLITTPVTSKFIQPPKAELPQAPRNISVYQFVTNQTLKAEVKWQLPNNVGCHFKLYWMTSSETKPKLSYKELRDWSSYTFEIGQLGFDRNYTLEIQTYDRHFRVSSARALYNFHTLSCLESTQYNYQSCAPDEPQQFQYIVHEPYIVNETTLTNVTLFWKPPLYLRPNNTIVKYVVNWRKDPDIRYINLIKADRGVTLVPNETNEVTLTDIHWNAEYVATVAAESKAGTGHKVSLTFVTGEGYNSQFGEDSEDEAVIAAQVLQNTENVYFATIIPAILTAGSITVCVIYFIKFKKQTQHLSGRGASKREQAINPLYEYTLGKQHLTEIEPLIVTDEFEVDYTCLKLTTTLGEGAFGRVMKAEYIPKGSYQSRQGTGVRTVAVKMLKEHATPEERRFLLLEIGTMKTLGNHPNLVSIVACITNSTRPCLIMEYCPLGDLRNYLRQHRLKVNYLTSSSSGVFSGNVSSLLSYSNAGTENLIINSPESHETMCLAEQELLSQTVLLSYARQIALGMEYLNQNRFIHRDLAARNILMVSSKCVKISDFGLSRDVYETNAYQPTSARKLPFKWMPIESIFDQVFTIKSDVWSYGILLWEIVTLGGCPYPGVPNCDLFRLLSEGYRLERPNNCSADIYKIMLACWHPCIDDRPTFTQLKKKIESLLEASCSYIDLSTEVSADYYRSDSSDDQESDFMSGRSVRRKMSEQAANSSLDGSVSHVLRNSKRYSRFDSSSIHEDGIGKICPFYPVSKGPFVLETNGPIPGLSEELLHKALSSVDLAKNRLSGNSRYEDNSQLSCDTNANTIQTISQIVDEAASEQSAESEPRNKTSHLPVPHRPAAIRPEHSSKAKTSSAPRKWDMYGMDFVYPNPQQTLSFGESAEKPKNGSPCRST</sequence>
<evidence type="ECO:0000256" key="15">
    <source>
        <dbReference type="ARBA" id="ARBA00051243"/>
    </source>
</evidence>
<keyword evidence="11" id="KW-0472">Membrane</keyword>
<feature type="region of interest" description="Disordered" evidence="17">
    <location>
        <begin position="899"/>
        <end position="932"/>
    </location>
</feature>
<keyword evidence="14" id="KW-0325">Glycoprotein</keyword>
<keyword evidence="9 16" id="KW-0067">ATP-binding</keyword>
<evidence type="ECO:0000256" key="3">
    <source>
        <dbReference type="ARBA" id="ARBA00022679"/>
    </source>
</evidence>
<keyword evidence="5" id="KW-0732">Signal</keyword>
<reference evidence="21 22" key="1">
    <citation type="submission" date="2025-04" db="UniProtKB">
        <authorList>
            <consortium name="RefSeq"/>
        </authorList>
    </citation>
    <scope>IDENTIFICATION</scope>
</reference>
<protein>
    <recommendedName>
        <fullName evidence="2">receptor protein-tyrosine kinase</fullName>
        <ecNumber evidence="2">2.7.10.1</ecNumber>
    </recommendedName>
</protein>
<evidence type="ECO:0000256" key="7">
    <source>
        <dbReference type="ARBA" id="ARBA00022741"/>
    </source>
</evidence>
<evidence type="ECO:0000256" key="9">
    <source>
        <dbReference type="ARBA" id="ARBA00022840"/>
    </source>
</evidence>
<proteinExistence type="predicted"/>
<evidence type="ECO:0000313" key="20">
    <source>
        <dbReference type="Proteomes" id="UP001165740"/>
    </source>
</evidence>
<evidence type="ECO:0000256" key="4">
    <source>
        <dbReference type="ARBA" id="ARBA00022692"/>
    </source>
</evidence>
<feature type="domain" description="Fibronectin type-III" evidence="19">
    <location>
        <begin position="136"/>
        <end position="238"/>
    </location>
</feature>
<dbReference type="SMART" id="SM00219">
    <property type="entry name" value="TyrKc"/>
    <property type="match status" value="1"/>
</dbReference>
<feature type="domain" description="Fibronectin type-III" evidence="19">
    <location>
        <begin position="362"/>
        <end position="464"/>
    </location>
</feature>
<evidence type="ECO:0000313" key="22">
    <source>
        <dbReference type="RefSeq" id="XP_055874324.1"/>
    </source>
</evidence>
<evidence type="ECO:0000256" key="11">
    <source>
        <dbReference type="ARBA" id="ARBA00023136"/>
    </source>
</evidence>
<dbReference type="InterPro" id="IPR003961">
    <property type="entry name" value="FN3_dom"/>
</dbReference>
<evidence type="ECO:0000256" key="12">
    <source>
        <dbReference type="ARBA" id="ARBA00023137"/>
    </source>
</evidence>
<evidence type="ECO:0000256" key="6">
    <source>
        <dbReference type="ARBA" id="ARBA00022737"/>
    </source>
</evidence>
<evidence type="ECO:0000256" key="5">
    <source>
        <dbReference type="ARBA" id="ARBA00022729"/>
    </source>
</evidence>
<dbReference type="FunFam" id="1.10.510.10:FF:000190">
    <property type="entry name" value="Proto-oncogene tyrosine-protein kinase receptor Ret"/>
    <property type="match status" value="1"/>
</dbReference>
<dbReference type="SUPFAM" id="SSF49265">
    <property type="entry name" value="Fibronectin type III"/>
    <property type="match status" value="2"/>
</dbReference>
<dbReference type="GO" id="GO:0043235">
    <property type="term" value="C:receptor complex"/>
    <property type="evidence" value="ECO:0007669"/>
    <property type="project" value="TreeGrafter"/>
</dbReference>
<dbReference type="Pfam" id="PF07714">
    <property type="entry name" value="PK_Tyr_Ser-Thr"/>
    <property type="match status" value="1"/>
</dbReference>
<dbReference type="RefSeq" id="XP_055874325.1">
    <property type="nucleotide sequence ID" value="XM_056018350.1"/>
</dbReference>
<dbReference type="InterPro" id="IPR017441">
    <property type="entry name" value="Protein_kinase_ATP_BS"/>
</dbReference>
<dbReference type="InterPro" id="IPR001245">
    <property type="entry name" value="Ser-Thr/Tyr_kinase_cat_dom"/>
</dbReference>
<dbReference type="GO" id="GO:0004714">
    <property type="term" value="F:transmembrane receptor protein tyrosine kinase activity"/>
    <property type="evidence" value="ECO:0007669"/>
    <property type="project" value="UniProtKB-EC"/>
</dbReference>
<evidence type="ECO:0000256" key="13">
    <source>
        <dbReference type="ARBA" id="ARBA00023170"/>
    </source>
</evidence>
<evidence type="ECO:0000259" key="19">
    <source>
        <dbReference type="PROSITE" id="PS50853"/>
    </source>
</evidence>
<gene>
    <name evidence="21 22 23" type="primary">LOC106054275</name>
</gene>
<dbReference type="OMA" id="RTIFAVR"/>
<keyword evidence="3" id="KW-0808">Transferase</keyword>
<dbReference type="InterPro" id="IPR008266">
    <property type="entry name" value="Tyr_kinase_AS"/>
</dbReference>
<dbReference type="InterPro" id="IPR020635">
    <property type="entry name" value="Tyr_kinase_cat_dom"/>
</dbReference>
<feature type="region of interest" description="Disordered" evidence="17">
    <location>
        <begin position="1030"/>
        <end position="1109"/>
    </location>
</feature>
<dbReference type="RefSeq" id="XP_055874323.1">
    <property type="nucleotide sequence ID" value="XM_056018348.1"/>
</dbReference>
<dbReference type="GO" id="GO:0005524">
    <property type="term" value="F:ATP binding"/>
    <property type="evidence" value="ECO:0007669"/>
    <property type="project" value="UniProtKB-UniRule"/>
</dbReference>
<dbReference type="SUPFAM" id="SSF56112">
    <property type="entry name" value="Protein kinase-like (PK-like)"/>
    <property type="match status" value="1"/>
</dbReference>
<dbReference type="PANTHER" id="PTHR24416:SF620">
    <property type="entry name" value="TYROSINE-PROTEIN KINASE RECEPTOR TORSO"/>
    <property type="match status" value="1"/>
</dbReference>
<name>A0A9W2ZH12_BIOGL</name>
<evidence type="ECO:0000259" key="18">
    <source>
        <dbReference type="PROSITE" id="PS50011"/>
    </source>
</evidence>
<evidence type="ECO:0000313" key="23">
    <source>
        <dbReference type="RefSeq" id="XP_055874325.1"/>
    </source>
</evidence>
<keyword evidence="6" id="KW-0677">Repeat</keyword>
<dbReference type="AlphaFoldDB" id="A0A9W2ZH12"/>
<evidence type="ECO:0000256" key="8">
    <source>
        <dbReference type="ARBA" id="ARBA00022777"/>
    </source>
</evidence>
<dbReference type="InterPro" id="IPR013783">
    <property type="entry name" value="Ig-like_fold"/>
</dbReference>
<keyword evidence="12" id="KW-0829">Tyrosine-protein kinase</keyword>
<dbReference type="OrthoDB" id="3256376at2759"/>
<keyword evidence="10" id="KW-1133">Transmembrane helix</keyword>
<comment type="catalytic activity">
    <reaction evidence="15">
        <text>L-tyrosyl-[protein] + ATP = O-phospho-L-tyrosyl-[protein] + ADP + H(+)</text>
        <dbReference type="Rhea" id="RHEA:10596"/>
        <dbReference type="Rhea" id="RHEA-COMP:10136"/>
        <dbReference type="Rhea" id="RHEA-COMP:20101"/>
        <dbReference type="ChEBI" id="CHEBI:15378"/>
        <dbReference type="ChEBI" id="CHEBI:30616"/>
        <dbReference type="ChEBI" id="CHEBI:46858"/>
        <dbReference type="ChEBI" id="CHEBI:61978"/>
        <dbReference type="ChEBI" id="CHEBI:456216"/>
        <dbReference type="EC" id="2.7.10.1"/>
    </reaction>
</comment>
<dbReference type="InterPro" id="IPR000719">
    <property type="entry name" value="Prot_kinase_dom"/>
</dbReference>
<dbReference type="SMART" id="SM00060">
    <property type="entry name" value="FN3"/>
    <property type="match status" value="3"/>
</dbReference>
<evidence type="ECO:0000256" key="14">
    <source>
        <dbReference type="ARBA" id="ARBA00023180"/>
    </source>
</evidence>
<dbReference type="Proteomes" id="UP001165740">
    <property type="component" value="Chromosome 1"/>
</dbReference>
<dbReference type="GeneID" id="106054275"/>
<dbReference type="CDD" id="cd00192">
    <property type="entry name" value="PTKc"/>
    <property type="match status" value="1"/>
</dbReference>
<feature type="domain" description="Protein kinase" evidence="18">
    <location>
        <begin position="565"/>
        <end position="881"/>
    </location>
</feature>
<evidence type="ECO:0000256" key="1">
    <source>
        <dbReference type="ARBA" id="ARBA00004479"/>
    </source>
</evidence>
<evidence type="ECO:0000256" key="10">
    <source>
        <dbReference type="ARBA" id="ARBA00022989"/>
    </source>
</evidence>
<dbReference type="PANTHER" id="PTHR24416">
    <property type="entry name" value="TYROSINE-PROTEIN KINASE RECEPTOR"/>
    <property type="match status" value="1"/>
</dbReference>
<evidence type="ECO:0000256" key="2">
    <source>
        <dbReference type="ARBA" id="ARBA00011902"/>
    </source>
</evidence>
<dbReference type="PROSITE" id="PS50011">
    <property type="entry name" value="PROTEIN_KINASE_DOM"/>
    <property type="match status" value="1"/>
</dbReference>
<comment type="subcellular location">
    <subcellularLocation>
        <location evidence="1">Membrane</location>
        <topology evidence="1">Single-pass type I membrane protein</topology>
    </subcellularLocation>
</comment>
<evidence type="ECO:0000256" key="16">
    <source>
        <dbReference type="PROSITE-ProRule" id="PRU10141"/>
    </source>
</evidence>
<evidence type="ECO:0000256" key="17">
    <source>
        <dbReference type="SAM" id="MobiDB-lite"/>
    </source>
</evidence>
<dbReference type="InterPro" id="IPR011009">
    <property type="entry name" value="Kinase-like_dom_sf"/>
</dbReference>
<dbReference type="GO" id="GO:0007169">
    <property type="term" value="P:cell surface receptor protein tyrosine kinase signaling pathway"/>
    <property type="evidence" value="ECO:0007669"/>
    <property type="project" value="TreeGrafter"/>
</dbReference>
<keyword evidence="8" id="KW-0418">Kinase</keyword>
<dbReference type="CDD" id="cd00063">
    <property type="entry name" value="FN3"/>
    <property type="match status" value="1"/>
</dbReference>
<organism evidence="20 23">
    <name type="scientific">Biomphalaria glabrata</name>
    <name type="common">Bloodfluke planorb</name>
    <name type="synonym">Freshwater snail</name>
    <dbReference type="NCBI Taxonomy" id="6526"/>
    <lineage>
        <taxon>Eukaryota</taxon>
        <taxon>Metazoa</taxon>
        <taxon>Spiralia</taxon>
        <taxon>Lophotrochozoa</taxon>
        <taxon>Mollusca</taxon>
        <taxon>Gastropoda</taxon>
        <taxon>Heterobranchia</taxon>
        <taxon>Euthyneura</taxon>
        <taxon>Panpulmonata</taxon>
        <taxon>Hygrophila</taxon>
        <taxon>Lymnaeoidea</taxon>
        <taxon>Planorbidae</taxon>
        <taxon>Biomphalaria</taxon>
    </lineage>
</organism>
<dbReference type="RefSeq" id="XP_055874324.1">
    <property type="nucleotide sequence ID" value="XM_056018349.1"/>
</dbReference>
<dbReference type="Gene3D" id="1.10.510.10">
    <property type="entry name" value="Transferase(Phosphotransferase) domain 1"/>
    <property type="match status" value="1"/>
</dbReference>
<dbReference type="PROSITE" id="PS50853">
    <property type="entry name" value="FN3"/>
    <property type="match status" value="2"/>
</dbReference>
<dbReference type="Gene3D" id="2.60.40.10">
    <property type="entry name" value="Immunoglobulins"/>
    <property type="match status" value="1"/>
</dbReference>
<keyword evidence="13" id="KW-0675">Receptor</keyword>
<keyword evidence="4" id="KW-0812">Transmembrane</keyword>
<dbReference type="InterPro" id="IPR036116">
    <property type="entry name" value="FN3_sf"/>
</dbReference>
<dbReference type="PROSITE" id="PS00107">
    <property type="entry name" value="PROTEIN_KINASE_ATP"/>
    <property type="match status" value="1"/>
</dbReference>
<accession>A0A9W2ZH12</accession>
<dbReference type="GO" id="GO:0005886">
    <property type="term" value="C:plasma membrane"/>
    <property type="evidence" value="ECO:0007669"/>
    <property type="project" value="TreeGrafter"/>
</dbReference>